<evidence type="ECO:0000256" key="9">
    <source>
        <dbReference type="ARBA" id="ARBA00022824"/>
    </source>
</evidence>
<dbReference type="GO" id="GO:0005525">
    <property type="term" value="F:GTP binding"/>
    <property type="evidence" value="ECO:0007669"/>
    <property type="project" value="UniProtKB-KW"/>
</dbReference>
<keyword evidence="10" id="KW-0333">Golgi apparatus</keyword>
<protein>
    <recommendedName>
        <fullName evidence="14">GTPase IMAP family member 8</fullName>
    </recommendedName>
    <alternativeName>
        <fullName evidence="15">Immune-associated nucleotide-binding protein 9</fullName>
    </alternativeName>
</protein>
<evidence type="ECO:0000256" key="4">
    <source>
        <dbReference type="ARBA" id="ARBA00004555"/>
    </source>
</evidence>
<dbReference type="AlphaFoldDB" id="A0A226N8G1"/>
<dbReference type="PROSITE" id="PS51720">
    <property type="entry name" value="G_AIG1"/>
    <property type="match status" value="2"/>
</dbReference>
<name>A0A226N8G1_CALSU</name>
<organism evidence="17 18">
    <name type="scientific">Callipepla squamata</name>
    <name type="common">Scaled quail</name>
    <dbReference type="NCBI Taxonomy" id="9009"/>
    <lineage>
        <taxon>Eukaryota</taxon>
        <taxon>Metazoa</taxon>
        <taxon>Chordata</taxon>
        <taxon>Craniata</taxon>
        <taxon>Vertebrata</taxon>
        <taxon>Euteleostomi</taxon>
        <taxon>Archelosauria</taxon>
        <taxon>Archosauria</taxon>
        <taxon>Dinosauria</taxon>
        <taxon>Saurischia</taxon>
        <taxon>Theropoda</taxon>
        <taxon>Coelurosauria</taxon>
        <taxon>Aves</taxon>
        <taxon>Neognathae</taxon>
        <taxon>Galloanserae</taxon>
        <taxon>Galliformes</taxon>
        <taxon>Odontophoridae</taxon>
        <taxon>Callipepla</taxon>
    </lineage>
</organism>
<evidence type="ECO:0000256" key="2">
    <source>
        <dbReference type="ARBA" id="ARBA00004240"/>
    </source>
</evidence>
<proteinExistence type="inferred from homology"/>
<dbReference type="Proteomes" id="UP000198323">
    <property type="component" value="Unassembled WGS sequence"/>
</dbReference>
<evidence type="ECO:0000313" key="17">
    <source>
        <dbReference type="EMBL" id="OXB63893.1"/>
    </source>
</evidence>
<comment type="subcellular location">
    <subcellularLocation>
        <location evidence="3">Cytoplasm</location>
        <location evidence="3">Cytosol</location>
    </subcellularLocation>
    <subcellularLocation>
        <location evidence="2">Endoplasmic reticulum</location>
    </subcellularLocation>
    <subcellularLocation>
        <location evidence="4">Golgi apparatus</location>
    </subcellularLocation>
    <subcellularLocation>
        <location evidence="1">Mitochondrion</location>
    </subcellularLocation>
</comment>
<evidence type="ECO:0000256" key="6">
    <source>
        <dbReference type="ARBA" id="ARBA00022490"/>
    </source>
</evidence>
<dbReference type="FunFam" id="3.40.50.300:FF:000536">
    <property type="entry name" value="GTPase IMAP family member 8"/>
    <property type="match status" value="2"/>
</dbReference>
<evidence type="ECO:0000313" key="18">
    <source>
        <dbReference type="Proteomes" id="UP000198323"/>
    </source>
</evidence>
<evidence type="ECO:0000256" key="13">
    <source>
        <dbReference type="ARBA" id="ARBA00056809"/>
    </source>
</evidence>
<feature type="domain" description="AIG1-type G" evidence="16">
    <location>
        <begin position="229"/>
        <end position="432"/>
    </location>
</feature>
<keyword evidence="11" id="KW-0496">Mitochondrion</keyword>
<dbReference type="GO" id="GO:0005783">
    <property type="term" value="C:endoplasmic reticulum"/>
    <property type="evidence" value="ECO:0007669"/>
    <property type="project" value="UniProtKB-SubCell"/>
</dbReference>
<evidence type="ECO:0000256" key="8">
    <source>
        <dbReference type="ARBA" id="ARBA00022741"/>
    </source>
</evidence>
<evidence type="ECO:0000256" key="11">
    <source>
        <dbReference type="ARBA" id="ARBA00023128"/>
    </source>
</evidence>
<reference evidence="17 18" key="1">
    <citation type="submission" date="2016-07" db="EMBL/GenBank/DDBJ databases">
        <title>Disparate Historic Effective Population Sizes Predicted by Modern Levels of Genome Diversity for the Scaled Quail (Callipepla squamata) and the Northern Bobwhite (Colinus virginianus): Inferences from First and Second Generation Draft Genome Assemblies for Sympatric New World Quail.</title>
        <authorList>
            <person name="Oldeschulte D.L."/>
            <person name="Halley Y.A."/>
            <person name="Bhattarai E.K."/>
            <person name="Brashear W.A."/>
            <person name="Hill J."/>
            <person name="Metz R.P."/>
            <person name="Johnson C.D."/>
            <person name="Rollins D."/>
            <person name="Peterson M.J."/>
            <person name="Bickhart D.M."/>
            <person name="Decker J.E."/>
            <person name="Seabury C.M."/>
        </authorList>
    </citation>
    <scope>NUCLEOTIDE SEQUENCE [LARGE SCALE GENOMIC DNA]</scope>
    <source>
        <strain evidence="17 18">Texas</strain>
        <tissue evidence="17">Leg muscle</tissue>
    </source>
</reference>
<dbReference type="GO" id="GO:0005739">
    <property type="term" value="C:mitochondrion"/>
    <property type="evidence" value="ECO:0007669"/>
    <property type="project" value="UniProtKB-SubCell"/>
</dbReference>
<dbReference type="Pfam" id="PF04548">
    <property type="entry name" value="AIG1"/>
    <property type="match status" value="3"/>
</dbReference>
<evidence type="ECO:0000256" key="14">
    <source>
        <dbReference type="ARBA" id="ARBA00073539"/>
    </source>
</evidence>
<keyword evidence="18" id="KW-1185">Reference proteome</keyword>
<dbReference type="OrthoDB" id="8954335at2759"/>
<dbReference type="InterPro" id="IPR006703">
    <property type="entry name" value="G_AIG1"/>
</dbReference>
<gene>
    <name evidence="17" type="ORF">ASZ78_004188</name>
</gene>
<evidence type="ECO:0000256" key="15">
    <source>
        <dbReference type="ARBA" id="ARBA00077278"/>
    </source>
</evidence>
<evidence type="ECO:0000256" key="10">
    <source>
        <dbReference type="ARBA" id="ARBA00023034"/>
    </source>
</evidence>
<evidence type="ECO:0000256" key="7">
    <source>
        <dbReference type="ARBA" id="ARBA00022737"/>
    </source>
</evidence>
<keyword evidence="9" id="KW-0256">Endoplasmic reticulum</keyword>
<dbReference type="Gene3D" id="3.40.50.300">
    <property type="entry name" value="P-loop containing nucleotide triphosphate hydrolases"/>
    <property type="match status" value="3"/>
</dbReference>
<comment type="function">
    <text evidence="13">Exerts an anti-apoptotic effect in the immune system and is involved in responses to infections.</text>
</comment>
<keyword evidence="8" id="KW-0547">Nucleotide-binding</keyword>
<evidence type="ECO:0000256" key="3">
    <source>
        <dbReference type="ARBA" id="ARBA00004514"/>
    </source>
</evidence>
<evidence type="ECO:0000256" key="1">
    <source>
        <dbReference type="ARBA" id="ARBA00004173"/>
    </source>
</evidence>
<keyword evidence="7" id="KW-0677">Repeat</keyword>
<evidence type="ECO:0000256" key="12">
    <source>
        <dbReference type="ARBA" id="ARBA00023134"/>
    </source>
</evidence>
<dbReference type="SUPFAM" id="SSF52540">
    <property type="entry name" value="P-loop containing nucleoside triphosphate hydrolases"/>
    <property type="match status" value="3"/>
</dbReference>
<comment type="similarity">
    <text evidence="5">Belongs to the TRAFAC class TrmE-Era-EngA-EngB-Septin-like GTPase superfamily. AIG1/Toc34/Toc159-like paraseptin GTPase family. IAN subfamily.</text>
</comment>
<dbReference type="InterPro" id="IPR027417">
    <property type="entry name" value="P-loop_NTPase"/>
</dbReference>
<dbReference type="InterPro" id="IPR045058">
    <property type="entry name" value="GIMA/IAN/Toc"/>
</dbReference>
<sequence length="443" mass="49398">MGCEELVRVVLGMQTVVEDEPELCILLVGKTGSGKSATGNTILGYKAFESKISAHGVTRMYKSNDGVFEGRRIVVVDTPGLFDTREANKETAEKIKGALRYLHAGVHAILLVMQLGRITKEEQEVAEWVTKMFHTKAEKYTILLFTRGEQLDNPEDLKDFVEESGYLRGLAAKCARGQRAEYENKESQLCILVVGKTGSGKSATGNTILGYKAFKSMISAHAVTQTYEKSQLCILVVGKTGSGKSATGNTILGYKAFKSMISAHAVTQTYESNNGVFEGRRIAVVDTPGLFDTREANWETAEKIKGALRHLHAGVHAIILVMQLGRITKEEQEVAEWVTKMFHTKAEKYTILLFTRGEQLDNPEDLKSFIEQSPYLRGLAARCGNRYIAFSNIATGKKRDQQVAKLIRMTDVMVQRNSTAPRYTREMMEEDTRTFFEKFCTIL</sequence>
<accession>A0A226N8G1</accession>
<comment type="caution">
    <text evidence="17">The sequence shown here is derived from an EMBL/GenBank/DDBJ whole genome shotgun (WGS) entry which is preliminary data.</text>
</comment>
<dbReference type="GO" id="GO:0005794">
    <property type="term" value="C:Golgi apparatus"/>
    <property type="evidence" value="ECO:0007669"/>
    <property type="project" value="UniProtKB-SubCell"/>
</dbReference>
<dbReference type="PANTHER" id="PTHR10903">
    <property type="entry name" value="GTPASE, IMAP FAMILY MEMBER-RELATED"/>
    <property type="match status" value="1"/>
</dbReference>
<feature type="domain" description="AIG1-type G" evidence="16">
    <location>
        <begin position="20"/>
        <end position="228"/>
    </location>
</feature>
<evidence type="ECO:0000259" key="16">
    <source>
        <dbReference type="PROSITE" id="PS51720"/>
    </source>
</evidence>
<dbReference type="PANTHER" id="PTHR10903:SF170">
    <property type="entry name" value="GTPASE IMAP FAMILY MEMBER 7"/>
    <property type="match status" value="1"/>
</dbReference>
<dbReference type="STRING" id="9009.A0A226N8G1"/>
<keyword evidence="6" id="KW-0963">Cytoplasm</keyword>
<dbReference type="GO" id="GO:0005829">
    <property type="term" value="C:cytosol"/>
    <property type="evidence" value="ECO:0007669"/>
    <property type="project" value="UniProtKB-SubCell"/>
</dbReference>
<keyword evidence="12" id="KW-0342">GTP-binding</keyword>
<dbReference type="EMBL" id="MCFN01000142">
    <property type="protein sequence ID" value="OXB63893.1"/>
    <property type="molecule type" value="Genomic_DNA"/>
</dbReference>
<evidence type="ECO:0000256" key="5">
    <source>
        <dbReference type="ARBA" id="ARBA00008535"/>
    </source>
</evidence>